<dbReference type="OrthoDB" id="1521787at2"/>
<dbReference type="PROSITE" id="PS51257">
    <property type="entry name" value="PROKAR_LIPOPROTEIN"/>
    <property type="match status" value="1"/>
</dbReference>
<sequence length="393" mass="43254">MKKVSIISTFAVAITVGLSGCNNSEDDVNTVGQSGDNSSVASIDYGKKAMEYLVEVTDETQGIGQRQTTTQREIEAGNWIYNKLAGFGYDVTVQPFSYKPRGKDEIAYSNNYIVEKKGKTDKTIVLAAHYDSTGSQTGSLGATDNGSGVVSLIAIAEKIQEVDTPYNVRFVLVGAEENGVNGSLHYVKDAYANGKLDNVIAMINEDTVNGGDYVYVHSAHSDYSHFKDSCEKIGFSDKTYSADPVFRKAVLQASIDVLGEKGAFNIHPEVLTSEGEVDYPEGETGSWSDHAGFACAGIPIANVESTNYNINGKWGYDGYSQTTHPDTWDCYDEATKTACNRETETKWGKIWHMEFDRIDKLEELFPGRIEKQLSDNVHVMIELLTNKKYFNAE</sequence>
<evidence type="ECO:0000256" key="3">
    <source>
        <dbReference type="ARBA" id="ARBA00022723"/>
    </source>
</evidence>
<gene>
    <name evidence="8" type="ORF">C9I89_08560</name>
</gene>
<evidence type="ECO:0000259" key="7">
    <source>
        <dbReference type="Pfam" id="PF04389"/>
    </source>
</evidence>
<keyword evidence="3" id="KW-0479">Metal-binding</keyword>
<dbReference type="InterPro" id="IPR007484">
    <property type="entry name" value="Peptidase_M28"/>
</dbReference>
<keyword evidence="5" id="KW-0378">Hydrolase</keyword>
<dbReference type="GO" id="GO:0006508">
    <property type="term" value="P:proteolysis"/>
    <property type="evidence" value="ECO:0007669"/>
    <property type="project" value="UniProtKB-KW"/>
</dbReference>
<evidence type="ECO:0000313" key="9">
    <source>
        <dbReference type="Proteomes" id="UP000240904"/>
    </source>
</evidence>
<dbReference type="GO" id="GO:0046872">
    <property type="term" value="F:metal ion binding"/>
    <property type="evidence" value="ECO:0007669"/>
    <property type="project" value="UniProtKB-KW"/>
</dbReference>
<keyword evidence="6" id="KW-0862">Zinc</keyword>
<dbReference type="GO" id="GO:0008235">
    <property type="term" value="F:metalloexopeptidase activity"/>
    <property type="evidence" value="ECO:0007669"/>
    <property type="project" value="InterPro"/>
</dbReference>
<keyword evidence="1" id="KW-0031">Aminopeptidase</keyword>
<dbReference type="RefSeq" id="WP_107282924.1">
    <property type="nucleotide sequence ID" value="NZ_PYMC01000004.1"/>
</dbReference>
<dbReference type="PANTHER" id="PTHR12147:SF56">
    <property type="entry name" value="AMINOPEPTIDASE YDR415C-RELATED"/>
    <property type="match status" value="1"/>
</dbReference>
<keyword evidence="4" id="KW-0732">Signal</keyword>
<dbReference type="Pfam" id="PF04389">
    <property type="entry name" value="Peptidase_M28"/>
    <property type="match status" value="1"/>
</dbReference>
<dbReference type="GO" id="GO:0004177">
    <property type="term" value="F:aminopeptidase activity"/>
    <property type="evidence" value="ECO:0007669"/>
    <property type="project" value="UniProtKB-KW"/>
</dbReference>
<dbReference type="Proteomes" id="UP000240904">
    <property type="component" value="Unassembled WGS sequence"/>
</dbReference>
<accession>A0A2T3N0I2</accession>
<evidence type="ECO:0000256" key="1">
    <source>
        <dbReference type="ARBA" id="ARBA00022438"/>
    </source>
</evidence>
<dbReference type="AlphaFoldDB" id="A0A2T3N0I2"/>
<evidence type="ECO:0000256" key="6">
    <source>
        <dbReference type="ARBA" id="ARBA00022833"/>
    </source>
</evidence>
<proteinExistence type="predicted"/>
<organism evidence="8 9">
    <name type="scientific">Photobacterium lipolyticum</name>
    <dbReference type="NCBI Taxonomy" id="266810"/>
    <lineage>
        <taxon>Bacteria</taxon>
        <taxon>Pseudomonadati</taxon>
        <taxon>Pseudomonadota</taxon>
        <taxon>Gammaproteobacteria</taxon>
        <taxon>Vibrionales</taxon>
        <taxon>Vibrionaceae</taxon>
        <taxon>Photobacterium</taxon>
    </lineage>
</organism>
<dbReference type="InterPro" id="IPR045175">
    <property type="entry name" value="M28_fam"/>
</dbReference>
<comment type="caution">
    <text evidence="8">The sequence shown here is derived from an EMBL/GenBank/DDBJ whole genome shotgun (WGS) entry which is preliminary data.</text>
</comment>
<keyword evidence="2" id="KW-0645">Protease</keyword>
<evidence type="ECO:0000313" key="8">
    <source>
        <dbReference type="EMBL" id="PSW05772.1"/>
    </source>
</evidence>
<reference evidence="8 9" key="1">
    <citation type="submission" date="2018-03" db="EMBL/GenBank/DDBJ databases">
        <title>Whole genome sequencing of Histamine producing bacteria.</title>
        <authorList>
            <person name="Butler K."/>
        </authorList>
    </citation>
    <scope>NUCLEOTIDE SEQUENCE [LARGE SCALE GENOMIC DNA]</scope>
    <source>
        <strain evidence="8 9">DSM 16190</strain>
    </source>
</reference>
<protein>
    <submittedName>
        <fullName evidence="8">Zn-dependent exopeptidase M28</fullName>
    </submittedName>
</protein>
<dbReference type="SUPFAM" id="SSF53187">
    <property type="entry name" value="Zn-dependent exopeptidases"/>
    <property type="match status" value="1"/>
</dbReference>
<dbReference type="Gene3D" id="3.40.630.10">
    <property type="entry name" value="Zn peptidases"/>
    <property type="match status" value="1"/>
</dbReference>
<evidence type="ECO:0000256" key="2">
    <source>
        <dbReference type="ARBA" id="ARBA00022670"/>
    </source>
</evidence>
<keyword evidence="9" id="KW-1185">Reference proteome</keyword>
<dbReference type="EMBL" id="PYMC01000004">
    <property type="protein sequence ID" value="PSW05772.1"/>
    <property type="molecule type" value="Genomic_DNA"/>
</dbReference>
<dbReference type="PANTHER" id="PTHR12147">
    <property type="entry name" value="METALLOPEPTIDASE M28 FAMILY MEMBER"/>
    <property type="match status" value="1"/>
</dbReference>
<evidence type="ECO:0000256" key="5">
    <source>
        <dbReference type="ARBA" id="ARBA00022801"/>
    </source>
</evidence>
<name>A0A2T3N0I2_9GAMM</name>
<feature type="domain" description="Peptidase M28" evidence="7">
    <location>
        <begin position="111"/>
        <end position="370"/>
    </location>
</feature>
<evidence type="ECO:0000256" key="4">
    <source>
        <dbReference type="ARBA" id="ARBA00022729"/>
    </source>
</evidence>